<organism evidence="2">
    <name type="scientific">bioreactor metagenome</name>
    <dbReference type="NCBI Taxonomy" id="1076179"/>
    <lineage>
        <taxon>unclassified sequences</taxon>
        <taxon>metagenomes</taxon>
        <taxon>ecological metagenomes</taxon>
    </lineage>
</organism>
<evidence type="ECO:0000256" key="1">
    <source>
        <dbReference type="SAM" id="MobiDB-lite"/>
    </source>
</evidence>
<name>A0A645EP45_9ZZZZ</name>
<comment type="caution">
    <text evidence="2">The sequence shown here is derived from an EMBL/GenBank/DDBJ whole genome shotgun (WGS) entry which is preliminary data.</text>
</comment>
<gene>
    <name evidence="2" type="ORF">SDC9_150265</name>
</gene>
<reference evidence="2" key="1">
    <citation type="submission" date="2019-08" db="EMBL/GenBank/DDBJ databases">
        <authorList>
            <person name="Kucharzyk K."/>
            <person name="Murdoch R.W."/>
            <person name="Higgins S."/>
            <person name="Loffler F."/>
        </authorList>
    </citation>
    <scope>NUCLEOTIDE SEQUENCE</scope>
</reference>
<proteinExistence type="predicted"/>
<accession>A0A645EP45</accession>
<evidence type="ECO:0000313" key="2">
    <source>
        <dbReference type="EMBL" id="MPN03042.1"/>
    </source>
</evidence>
<feature type="region of interest" description="Disordered" evidence="1">
    <location>
        <begin position="1"/>
        <end position="20"/>
    </location>
</feature>
<dbReference type="AlphaFoldDB" id="A0A645EP45"/>
<protein>
    <submittedName>
        <fullName evidence="2">Uncharacterized protein</fullName>
    </submittedName>
</protein>
<sequence length="164" mass="17585">MEPPSLMTSHRFVGSLPRLGGDTDLQGPAISRMGTARHVTAALEPVEELRGGRRRDAQTARDVARGDRSSTILIDDEIVQGAHVDLVELHVSSRCLADLPLSLAQRAQSLHQSGDLLDIGLVDLGKIQKLSRGVVVADPVDALVRVLRSSRCLGFHAPQSSTLS</sequence>
<dbReference type="EMBL" id="VSSQ01048991">
    <property type="protein sequence ID" value="MPN03042.1"/>
    <property type="molecule type" value="Genomic_DNA"/>
</dbReference>